<evidence type="ECO:0000256" key="2">
    <source>
        <dbReference type="SAM" id="SignalP"/>
    </source>
</evidence>
<organism evidence="3 4">
    <name type="scientific">Lonchura striata</name>
    <name type="common">white-rumped munia</name>
    <dbReference type="NCBI Taxonomy" id="40157"/>
    <lineage>
        <taxon>Eukaryota</taxon>
        <taxon>Metazoa</taxon>
        <taxon>Chordata</taxon>
        <taxon>Craniata</taxon>
        <taxon>Vertebrata</taxon>
        <taxon>Euteleostomi</taxon>
        <taxon>Archelosauria</taxon>
        <taxon>Archosauria</taxon>
        <taxon>Dinosauria</taxon>
        <taxon>Saurischia</taxon>
        <taxon>Theropoda</taxon>
        <taxon>Coelurosauria</taxon>
        <taxon>Aves</taxon>
        <taxon>Neognathae</taxon>
        <taxon>Neoaves</taxon>
        <taxon>Telluraves</taxon>
        <taxon>Australaves</taxon>
        <taxon>Passeriformes</taxon>
        <taxon>Passeroidea</taxon>
        <taxon>Estrildidae</taxon>
        <taxon>Estrildinae</taxon>
        <taxon>Lonchura</taxon>
    </lineage>
</organism>
<dbReference type="Proteomes" id="UP000197619">
    <property type="component" value="Unassembled WGS sequence"/>
</dbReference>
<name>A0A218V4G2_9PASE</name>
<evidence type="ECO:0000256" key="1">
    <source>
        <dbReference type="SAM" id="MobiDB-lite"/>
    </source>
</evidence>
<dbReference type="AlphaFoldDB" id="A0A218V4G2"/>
<reference evidence="3 4" key="1">
    <citation type="submission" date="2017-05" db="EMBL/GenBank/DDBJ databases">
        <title>Genome of assembly of the Bengalese finch, Lonchura striata domestica.</title>
        <authorList>
            <person name="Colquitt B.M."/>
            <person name="Brainard M.S."/>
        </authorList>
    </citation>
    <scope>NUCLEOTIDE SEQUENCE [LARGE SCALE GENOMIC DNA]</scope>
    <source>
        <strain evidence="3">White83orange57</strain>
    </source>
</reference>
<evidence type="ECO:0000313" key="3">
    <source>
        <dbReference type="EMBL" id="OWK60856.1"/>
    </source>
</evidence>
<accession>A0A218V4G2</accession>
<keyword evidence="2" id="KW-0732">Signal</keyword>
<sequence length="155" mass="17225">MLLRKGLILLILATISPPQLAWIVPQPKANVWATLAKSLNKDHICLSISSASDPLLSCLMGIPYQINKFPFTLPKPTSTPSKETRSFIAYQPDAWRRWVRLLPIMDKSPKNQIYLVLPLLLPVCISQSPPIPKTDLPLKSGRPPLSTPQRNGARG</sequence>
<evidence type="ECO:0000313" key="4">
    <source>
        <dbReference type="Proteomes" id="UP000197619"/>
    </source>
</evidence>
<feature type="signal peptide" evidence="2">
    <location>
        <begin position="1"/>
        <end position="21"/>
    </location>
</feature>
<feature type="chain" id="PRO_5013098149" evidence="2">
    <location>
        <begin position="22"/>
        <end position="155"/>
    </location>
</feature>
<dbReference type="EMBL" id="MUZQ01000050">
    <property type="protein sequence ID" value="OWK60856.1"/>
    <property type="molecule type" value="Genomic_DNA"/>
</dbReference>
<keyword evidence="4" id="KW-1185">Reference proteome</keyword>
<comment type="caution">
    <text evidence="3">The sequence shown here is derived from an EMBL/GenBank/DDBJ whole genome shotgun (WGS) entry which is preliminary data.</text>
</comment>
<proteinExistence type="predicted"/>
<protein>
    <submittedName>
        <fullName evidence="3">Uncharacterized protein</fullName>
    </submittedName>
</protein>
<gene>
    <name evidence="3" type="ORF">RLOC_00000498</name>
</gene>
<feature type="region of interest" description="Disordered" evidence="1">
    <location>
        <begin position="134"/>
        <end position="155"/>
    </location>
</feature>